<proteinExistence type="predicted"/>
<sequence>MKWVVATFNVSAVTRTLRTVRSVSRQFALLSTASLLLLFATGLIGLAQNKGSNSSISSMKSAVATLSVAFFLDMLAMEMPHLQKEITTSTFSPTNTATFLIRSLTGVHPLDPASLLASEIPGLRSEASALLYSGTATQNADSPADFTPPADAIPTQIGPSDPPQVAPVAPPPSDPATEAAQAPQVFIYHSHNRESFLPELKSKGITKPDLAYDPDINITLVGKRLKEQVEAKGIRVIQETTDYPSTVKSFQYAKSYAYSAQTLKTALSQNENIGMIFDIHRDSLAREKTTVKLGGKDYAQVYFVVGKKNPGWEKNSEFAGKLNAMLEEKMPGISRGVYGKGSNGNGEYNQSLSPSSILMEIGGPYNTLEEMYRTADVIANIIAELQKDAVKASAPAGSAKGKGGSLG</sequence>
<feature type="compositionally biased region" description="Pro residues" evidence="1">
    <location>
        <begin position="160"/>
        <end position="174"/>
    </location>
</feature>
<keyword evidence="2" id="KW-1133">Transmembrane helix</keyword>
<dbReference type="NCBIfam" id="TIGR02867">
    <property type="entry name" value="spore_II_P"/>
    <property type="match status" value="1"/>
</dbReference>
<evidence type="ECO:0000313" key="4">
    <source>
        <dbReference type="Proteomes" id="UP000639396"/>
    </source>
</evidence>
<dbReference type="InterPro" id="IPR010897">
    <property type="entry name" value="Spore_II_P"/>
</dbReference>
<comment type="caution">
    <text evidence="3">The sequence shown here is derived from an EMBL/GenBank/DDBJ whole genome shotgun (WGS) entry which is preliminary data.</text>
</comment>
<keyword evidence="4" id="KW-1185">Reference proteome</keyword>
<accession>A0A927H1X0</accession>
<feature type="transmembrane region" description="Helical" evidence="2">
    <location>
        <begin position="27"/>
        <end position="47"/>
    </location>
</feature>
<dbReference type="AlphaFoldDB" id="A0A927H1X0"/>
<name>A0A927H1X0_9BACL</name>
<keyword evidence="2" id="KW-0472">Membrane</keyword>
<dbReference type="Pfam" id="PF07454">
    <property type="entry name" value="SpoIIP"/>
    <property type="match status" value="1"/>
</dbReference>
<dbReference type="RefSeq" id="WP_190929515.1">
    <property type="nucleotide sequence ID" value="NZ_JACXJA010000024.1"/>
</dbReference>
<evidence type="ECO:0000256" key="1">
    <source>
        <dbReference type="SAM" id="MobiDB-lite"/>
    </source>
</evidence>
<reference evidence="3" key="1">
    <citation type="submission" date="2020-09" db="EMBL/GenBank/DDBJ databases">
        <title>A novel bacterium of genus Paenibacillus, isolated from South China Sea.</title>
        <authorList>
            <person name="Huang H."/>
            <person name="Mo K."/>
            <person name="Hu Y."/>
        </authorList>
    </citation>
    <scope>NUCLEOTIDE SEQUENCE</scope>
    <source>
        <strain evidence="3">IB182363</strain>
    </source>
</reference>
<keyword evidence="2" id="KW-0812">Transmembrane</keyword>
<dbReference type="Proteomes" id="UP000639396">
    <property type="component" value="Unassembled WGS sequence"/>
</dbReference>
<gene>
    <name evidence="3" type="ORF">IDH45_17995</name>
</gene>
<feature type="region of interest" description="Disordered" evidence="1">
    <location>
        <begin position="138"/>
        <end position="179"/>
    </location>
</feature>
<protein>
    <submittedName>
        <fullName evidence="3">Stage II sporulation protein P</fullName>
    </submittedName>
</protein>
<evidence type="ECO:0000313" key="3">
    <source>
        <dbReference type="EMBL" id="MBD2863884.1"/>
    </source>
</evidence>
<evidence type="ECO:0000256" key="2">
    <source>
        <dbReference type="SAM" id="Phobius"/>
    </source>
</evidence>
<dbReference type="EMBL" id="JACXJA010000024">
    <property type="protein sequence ID" value="MBD2863884.1"/>
    <property type="molecule type" value="Genomic_DNA"/>
</dbReference>
<organism evidence="3 4">
    <name type="scientific">Paenibacillus oceani</name>
    <dbReference type="NCBI Taxonomy" id="2772510"/>
    <lineage>
        <taxon>Bacteria</taxon>
        <taxon>Bacillati</taxon>
        <taxon>Bacillota</taxon>
        <taxon>Bacilli</taxon>
        <taxon>Bacillales</taxon>
        <taxon>Paenibacillaceae</taxon>
        <taxon>Paenibacillus</taxon>
    </lineage>
</organism>